<dbReference type="Gene3D" id="1.20.1280.50">
    <property type="match status" value="1"/>
</dbReference>
<evidence type="ECO:0000313" key="3">
    <source>
        <dbReference type="EMBL" id="KAH0601893.1"/>
    </source>
</evidence>
<evidence type="ECO:0000313" key="4">
    <source>
        <dbReference type="Proteomes" id="UP000764110"/>
    </source>
</evidence>
<dbReference type="InterPro" id="IPR001810">
    <property type="entry name" value="F-box_dom"/>
</dbReference>
<evidence type="ECO:0000259" key="2">
    <source>
        <dbReference type="PROSITE" id="PS50181"/>
    </source>
</evidence>
<dbReference type="InterPro" id="IPR036047">
    <property type="entry name" value="F-box-like_dom_sf"/>
</dbReference>
<comment type="caution">
    <text evidence="3">The sequence shown here is derived from an EMBL/GenBank/DDBJ whole genome shotgun (WGS) entry which is preliminary data.</text>
</comment>
<dbReference type="Pfam" id="PF12937">
    <property type="entry name" value="F-box-like"/>
    <property type="match status" value="1"/>
</dbReference>
<name>A0A9P8SCS0_9HYPO</name>
<accession>A0A9P8SCS0</accession>
<proteinExistence type="predicted"/>
<dbReference type="Gene3D" id="6.10.140.2040">
    <property type="match status" value="1"/>
</dbReference>
<dbReference type="Proteomes" id="UP000764110">
    <property type="component" value="Unassembled WGS sequence"/>
</dbReference>
<feature type="region of interest" description="Disordered" evidence="1">
    <location>
        <begin position="48"/>
        <end position="80"/>
    </location>
</feature>
<protein>
    <recommendedName>
        <fullName evidence="2">F-box domain-containing protein</fullName>
    </recommendedName>
</protein>
<sequence>MHPLNPAVDDGQLIHDMRFNLASLPHSPASLLPEGVWLEDVPGTPLCASSDEVASHSTLDATGAQPHRPPDVDSCSRPEAETDNGCVVCPVDRTNETDDHVDNEDQTDGCHRNTPDRSSMVTTLLRSSAPLERLPNEVLLHILGFLDVSDLLATSRTSHLLRSLSLAPILHHYRLRRTRQVLPPLLSSPTRPTVAELISRSIFLTHTSVVSRRLAWSLVSIRLSRRLAARPSAEALVQRCVLPKECVPGMSSVLIAPALVAKRKAVEKEKVKDELRRWIAAKWKGEVREREEELRRWHESRGVGRVWKLTKFWERPMSATPTSEQLNQHIISPWGITKNLSRETKLLPETSH</sequence>
<dbReference type="CDD" id="cd09917">
    <property type="entry name" value="F-box_SF"/>
    <property type="match status" value="1"/>
</dbReference>
<dbReference type="PROSITE" id="PS50181">
    <property type="entry name" value="FBOX"/>
    <property type="match status" value="1"/>
</dbReference>
<dbReference type="EMBL" id="JACEFI010000001">
    <property type="protein sequence ID" value="KAH0601893.1"/>
    <property type="molecule type" value="Genomic_DNA"/>
</dbReference>
<evidence type="ECO:0000256" key="1">
    <source>
        <dbReference type="SAM" id="MobiDB-lite"/>
    </source>
</evidence>
<dbReference type="SUPFAM" id="SSF81383">
    <property type="entry name" value="F-box domain"/>
    <property type="match status" value="1"/>
</dbReference>
<organism evidence="3 4">
    <name type="scientific">Metarhizium humberi</name>
    <dbReference type="NCBI Taxonomy" id="2596975"/>
    <lineage>
        <taxon>Eukaryota</taxon>
        <taxon>Fungi</taxon>
        <taxon>Dikarya</taxon>
        <taxon>Ascomycota</taxon>
        <taxon>Pezizomycotina</taxon>
        <taxon>Sordariomycetes</taxon>
        <taxon>Hypocreomycetidae</taxon>
        <taxon>Hypocreales</taxon>
        <taxon>Clavicipitaceae</taxon>
        <taxon>Metarhizium</taxon>
    </lineage>
</organism>
<reference evidence="3 4" key="1">
    <citation type="submission" date="2020-07" db="EMBL/GenBank/DDBJ databases">
        <title>Metarhizium humberi genome.</title>
        <authorList>
            <person name="Lysoe E."/>
        </authorList>
    </citation>
    <scope>NUCLEOTIDE SEQUENCE [LARGE SCALE GENOMIC DNA]</scope>
    <source>
        <strain evidence="3 4">ESALQ1638</strain>
    </source>
</reference>
<keyword evidence="4" id="KW-1185">Reference proteome</keyword>
<gene>
    <name evidence="3" type="ORF">MHUMG1_00772</name>
</gene>
<feature type="domain" description="F-box" evidence="2">
    <location>
        <begin position="128"/>
        <end position="164"/>
    </location>
</feature>
<dbReference type="AlphaFoldDB" id="A0A9P8SCS0"/>
<feature type="compositionally biased region" description="Basic and acidic residues" evidence="1">
    <location>
        <begin position="68"/>
        <end position="80"/>
    </location>
</feature>
<dbReference type="SMART" id="SM00256">
    <property type="entry name" value="FBOX"/>
    <property type="match status" value="1"/>
</dbReference>